<gene>
    <name evidence="2" type="ORF">PQR63_01255</name>
</gene>
<comment type="caution">
    <text evidence="2">The sequence shown here is derived from an EMBL/GenBank/DDBJ whole genome shotgun (WGS) entry which is preliminary data.</text>
</comment>
<name>A0ABW8Z1Z5_9BURK</name>
<dbReference type="InterPro" id="IPR037053">
    <property type="entry name" value="Phage_tail_collar_dom_sf"/>
</dbReference>
<proteinExistence type="predicted"/>
<dbReference type="RefSeq" id="WP_408164927.1">
    <property type="nucleotide sequence ID" value="NZ_JAQQFR010000001.1"/>
</dbReference>
<evidence type="ECO:0000259" key="1">
    <source>
        <dbReference type="Pfam" id="PF07484"/>
    </source>
</evidence>
<protein>
    <submittedName>
        <fullName evidence="2">Tail fiber protein</fullName>
    </submittedName>
</protein>
<dbReference type="Gene3D" id="3.90.1340.10">
    <property type="entry name" value="Phage tail collar domain"/>
    <property type="match status" value="1"/>
</dbReference>
<dbReference type="EMBL" id="JAQQFR010000001">
    <property type="protein sequence ID" value="MFL9876992.1"/>
    <property type="molecule type" value="Genomic_DNA"/>
</dbReference>
<evidence type="ECO:0000313" key="2">
    <source>
        <dbReference type="EMBL" id="MFL9876992.1"/>
    </source>
</evidence>
<dbReference type="Pfam" id="PF07484">
    <property type="entry name" value="Collar"/>
    <property type="match status" value="1"/>
</dbReference>
<organism evidence="2 3">
    <name type="scientific">Herbaspirillum rhizosphaerae</name>
    <dbReference type="NCBI Taxonomy" id="346179"/>
    <lineage>
        <taxon>Bacteria</taxon>
        <taxon>Pseudomonadati</taxon>
        <taxon>Pseudomonadota</taxon>
        <taxon>Betaproteobacteria</taxon>
        <taxon>Burkholderiales</taxon>
        <taxon>Oxalobacteraceae</taxon>
        <taxon>Herbaspirillum</taxon>
    </lineage>
</organism>
<feature type="domain" description="Phage tail collar" evidence="1">
    <location>
        <begin position="5"/>
        <end position="60"/>
    </location>
</feature>
<reference evidence="2 3" key="1">
    <citation type="journal article" date="2024" name="Chem. Sci.">
        <title>Discovery of megapolipeptins by genome mining of a Burkholderiales bacteria collection.</title>
        <authorList>
            <person name="Paulo B.S."/>
            <person name="Recchia M.J.J."/>
            <person name="Lee S."/>
            <person name="Fergusson C.H."/>
            <person name="Romanowski S.B."/>
            <person name="Hernandez A."/>
            <person name="Krull N."/>
            <person name="Liu D.Y."/>
            <person name="Cavanagh H."/>
            <person name="Bos A."/>
            <person name="Gray C.A."/>
            <person name="Murphy B.T."/>
            <person name="Linington R.G."/>
            <person name="Eustaquio A.S."/>
        </authorList>
    </citation>
    <scope>NUCLEOTIDE SEQUENCE [LARGE SCALE GENOMIC DNA]</scope>
    <source>
        <strain evidence="2 3">RL21-008-BIB-B</strain>
    </source>
</reference>
<dbReference type="Proteomes" id="UP001629214">
    <property type="component" value="Unassembled WGS sequence"/>
</dbReference>
<dbReference type="SUPFAM" id="SSF88874">
    <property type="entry name" value="Receptor-binding domain of short tail fibre protein gp12"/>
    <property type="match status" value="1"/>
</dbReference>
<accession>A0ABW8Z1Z5</accession>
<sequence>MAFIGEIQIFGFGYAPPGWALCDGASLPVSRFTQLFSLIGNNYGGDGVRQFQLPNLTGRAACGQGQGNELSQRRIGDKFGVNTALLAAENIPAHSHGLNFFSIPKTTDPVTGVVTDHRENVPAEGYSLAIPESKIFSHSTSDAKMSNTLGKLEGGTDAHENRQPFGALAYYIMTQPAAGDGVFPVFA</sequence>
<keyword evidence="3" id="KW-1185">Reference proteome</keyword>
<dbReference type="InterPro" id="IPR011083">
    <property type="entry name" value="Phage_tail_collar_dom"/>
</dbReference>
<evidence type="ECO:0000313" key="3">
    <source>
        <dbReference type="Proteomes" id="UP001629214"/>
    </source>
</evidence>